<evidence type="ECO:0000313" key="1">
    <source>
        <dbReference type="EMBL" id="EJT48257.1"/>
    </source>
</evidence>
<dbReference type="EMBL" id="ALBS01000209">
    <property type="protein sequence ID" value="EJT48257.1"/>
    <property type="molecule type" value="Genomic_DNA"/>
</dbReference>
<gene>
    <name evidence="1" type="ORF">A1Q1_02725</name>
</gene>
<dbReference type="HOGENOM" id="CLU_2172842_0_0_1"/>
<protein>
    <submittedName>
        <fullName evidence="1">Uncharacterized protein</fullName>
    </submittedName>
</protein>
<comment type="caution">
    <text evidence="1">The sequence shown here is derived from an EMBL/GenBank/DDBJ whole genome shotgun (WGS) entry which is preliminary data.</text>
</comment>
<dbReference type="Proteomes" id="UP000002748">
    <property type="component" value="Unassembled WGS sequence"/>
</dbReference>
<name>J6EZF7_TRIAS</name>
<reference evidence="1 2" key="1">
    <citation type="journal article" date="2012" name="Eukaryot. Cell">
        <title>Draft genome sequence of CBS 2479, the standard type strain of Trichosporon asahii.</title>
        <authorList>
            <person name="Yang R.Y."/>
            <person name="Li H.T."/>
            <person name="Zhu H."/>
            <person name="Zhou G.P."/>
            <person name="Wang M."/>
            <person name="Wang L."/>
        </authorList>
    </citation>
    <scope>NUCLEOTIDE SEQUENCE [LARGE SCALE GENOMIC DNA]</scope>
    <source>
        <strain evidence="2">ATCC 90039 / CBS 2479 / JCM 2466 / KCTC 7840 / NCYC 2677 / UAMH 7654</strain>
    </source>
</reference>
<accession>J6EZF7</accession>
<dbReference type="GeneID" id="25986238"/>
<dbReference type="VEuPathDB" id="FungiDB:A1Q1_02725"/>
<dbReference type="RefSeq" id="XP_014179461.1">
    <property type="nucleotide sequence ID" value="XM_014323986.1"/>
</dbReference>
<proteinExistence type="predicted"/>
<dbReference type="AlphaFoldDB" id="J6EZF7"/>
<organism evidence="1 2">
    <name type="scientific">Trichosporon asahii var. asahii (strain ATCC 90039 / CBS 2479 / JCM 2466 / KCTC 7840 / NBRC 103889/ NCYC 2677 / UAMH 7654)</name>
    <name type="common">Yeast</name>
    <dbReference type="NCBI Taxonomy" id="1186058"/>
    <lineage>
        <taxon>Eukaryota</taxon>
        <taxon>Fungi</taxon>
        <taxon>Dikarya</taxon>
        <taxon>Basidiomycota</taxon>
        <taxon>Agaricomycotina</taxon>
        <taxon>Tremellomycetes</taxon>
        <taxon>Trichosporonales</taxon>
        <taxon>Trichosporonaceae</taxon>
        <taxon>Trichosporon</taxon>
    </lineage>
</organism>
<dbReference type="KEGG" id="tasa:A1Q1_02725"/>
<sequence>MTENAVTRFCLKVVSSSGTELYRGCKDRFPTDIPTYLSGVVNRLHELNLEYESSVENGDIQQYLVAVSEGSEAPTSQQCRYVVSGSWSSFDKHEKGRRTAQQATVGATSY</sequence>
<evidence type="ECO:0000313" key="2">
    <source>
        <dbReference type="Proteomes" id="UP000002748"/>
    </source>
</evidence>